<proteinExistence type="predicted"/>
<evidence type="ECO:0000313" key="4">
    <source>
        <dbReference type="Proteomes" id="UP000828390"/>
    </source>
</evidence>
<evidence type="ECO:0000256" key="1">
    <source>
        <dbReference type="SAM" id="MobiDB-lite"/>
    </source>
</evidence>
<organism evidence="3 4">
    <name type="scientific">Dreissena polymorpha</name>
    <name type="common">Zebra mussel</name>
    <name type="synonym">Mytilus polymorpha</name>
    <dbReference type="NCBI Taxonomy" id="45954"/>
    <lineage>
        <taxon>Eukaryota</taxon>
        <taxon>Metazoa</taxon>
        <taxon>Spiralia</taxon>
        <taxon>Lophotrochozoa</taxon>
        <taxon>Mollusca</taxon>
        <taxon>Bivalvia</taxon>
        <taxon>Autobranchia</taxon>
        <taxon>Heteroconchia</taxon>
        <taxon>Euheterodonta</taxon>
        <taxon>Imparidentia</taxon>
        <taxon>Neoheterodontei</taxon>
        <taxon>Myida</taxon>
        <taxon>Dreissenoidea</taxon>
        <taxon>Dreissenidae</taxon>
        <taxon>Dreissena</taxon>
    </lineage>
</organism>
<dbReference type="AlphaFoldDB" id="A0A9D4N9E1"/>
<accession>A0A9D4N9E1</accession>
<name>A0A9D4N9E1_DREPO</name>
<feature type="domain" description="YqaJ viral recombinase" evidence="2">
    <location>
        <begin position="286"/>
        <end position="429"/>
    </location>
</feature>
<dbReference type="InterPro" id="IPR011604">
    <property type="entry name" value="PDDEXK-like_dom_sf"/>
</dbReference>
<dbReference type="PANTHER" id="PTHR46609:SF8">
    <property type="entry name" value="YQAJ VIRAL RECOMBINASE DOMAIN-CONTAINING PROTEIN"/>
    <property type="match status" value="1"/>
</dbReference>
<evidence type="ECO:0000259" key="2">
    <source>
        <dbReference type="Pfam" id="PF09588"/>
    </source>
</evidence>
<dbReference type="Proteomes" id="UP000828390">
    <property type="component" value="Unassembled WGS sequence"/>
</dbReference>
<dbReference type="Gene3D" id="3.90.320.10">
    <property type="match status" value="1"/>
</dbReference>
<dbReference type="Pfam" id="PF09588">
    <property type="entry name" value="YqaJ"/>
    <property type="match status" value="1"/>
</dbReference>
<comment type="caution">
    <text evidence="3">The sequence shown here is derived from an EMBL/GenBank/DDBJ whole genome shotgun (WGS) entry which is preliminary data.</text>
</comment>
<dbReference type="PANTHER" id="PTHR46609">
    <property type="entry name" value="EXONUCLEASE, PHAGE-TYPE/RECB, C-TERMINAL DOMAIN-CONTAINING PROTEIN"/>
    <property type="match status" value="1"/>
</dbReference>
<reference evidence="3" key="1">
    <citation type="journal article" date="2019" name="bioRxiv">
        <title>The Genome of the Zebra Mussel, Dreissena polymorpha: A Resource for Invasive Species Research.</title>
        <authorList>
            <person name="McCartney M.A."/>
            <person name="Auch B."/>
            <person name="Kono T."/>
            <person name="Mallez S."/>
            <person name="Zhang Y."/>
            <person name="Obille A."/>
            <person name="Becker A."/>
            <person name="Abrahante J.E."/>
            <person name="Garbe J."/>
            <person name="Badalamenti J.P."/>
            <person name="Herman A."/>
            <person name="Mangelson H."/>
            <person name="Liachko I."/>
            <person name="Sullivan S."/>
            <person name="Sone E.D."/>
            <person name="Koren S."/>
            <person name="Silverstein K.A.T."/>
            <person name="Beckman K.B."/>
            <person name="Gohl D.M."/>
        </authorList>
    </citation>
    <scope>NUCLEOTIDE SEQUENCE</scope>
    <source>
        <strain evidence="3">Duluth1</strain>
        <tissue evidence="3">Whole animal</tissue>
    </source>
</reference>
<evidence type="ECO:0000313" key="3">
    <source>
        <dbReference type="EMBL" id="KAH3890363.1"/>
    </source>
</evidence>
<feature type="region of interest" description="Disordered" evidence="1">
    <location>
        <begin position="687"/>
        <end position="721"/>
    </location>
</feature>
<dbReference type="InterPro" id="IPR051703">
    <property type="entry name" value="NF-kappa-B_Signaling_Reg"/>
</dbReference>
<keyword evidence="4" id="KW-1185">Reference proteome</keyword>
<sequence>MFWKLGYRLFGGRFLHFMGGSKHAGSSVLNSNGATDLDPSKSCINFAVPSENILREFDPYCLQKNISDYCPPGVLNSMIDHLKKNINDASCCLTFDGKKLKQGLTQTSGDIDLFGFEPKESLLKKHHALEEMLKPIQQLQDIFSTIDSEHLSSIESDIQKLFLDKINCSLKQISLDILDVKDIRTKKNYAKQKLIDRCGEVDWKNSKFVMAISNTIAYIHDIDKYIADAREVLDELILCITYLNKNASHLIRGETGNLNTLPTFVQIPASNADMGVTRNVKQRTEEWHAKRKTAKVTGSTIYTAIGLDGVKKQGDYFDELLCGFPKHTSDKVNAFMAYGTEKEPSAMLTLAGKVMPVMFPDTLCCEEGFIELGKDKNNNPFMVVSPDGSVRCNTSIESTIMAIELKCPVYEIHKTLPTRYFLQCQAEIAALKVDSLVYLCWRPDFSSVFIVKNQTELFSRAYKLSENLYNNDAPKRARSLSPELKSLKKDIEHSCVHECTFVGIFPSIEHKYETFNQFYTETFTVRRTELLLSAIHRLFKLKFELLREKATEAVVFLCSTMERCNTSKCLTAPVCWFTKGYSLDCSTMRTIAEHVMNECKKAGIHIPAVSFDGQWHVLSVRDDNDKPLTVLQLQKYVWREVEKKKKLDILKELKDLNKNPQWEVLKNNRSEIIGYNLTSRSSVSLPKISQRVTKQRLSEQQKKTNNKSDNTTHPEKNSDIECEIESTDRSPIDGVENVVQQQPDGTHEENGSMNIETNAEIIESIQRESELNCEENTKNVIDSQDASVILNMLKTDKNSNNKSKWTNSTEEHVQNICKSTIELSRLRDVDLKVIVRYLKKKGIPEMKESESKYLKLKKLYRALKLSDASSDTLKIYERKSKSNAIVQSLQT</sequence>
<protein>
    <recommendedName>
        <fullName evidence="2">YqaJ viral recombinase domain-containing protein</fullName>
    </recommendedName>
</protein>
<gene>
    <name evidence="3" type="ORF">DPMN_014442</name>
</gene>
<dbReference type="GO" id="GO:0006281">
    <property type="term" value="P:DNA repair"/>
    <property type="evidence" value="ECO:0007669"/>
    <property type="project" value="UniProtKB-ARBA"/>
</dbReference>
<reference evidence="3" key="2">
    <citation type="submission" date="2020-11" db="EMBL/GenBank/DDBJ databases">
        <authorList>
            <person name="McCartney M.A."/>
            <person name="Auch B."/>
            <person name="Kono T."/>
            <person name="Mallez S."/>
            <person name="Becker A."/>
            <person name="Gohl D.M."/>
            <person name="Silverstein K.A.T."/>
            <person name="Koren S."/>
            <person name="Bechman K.B."/>
            <person name="Herman A."/>
            <person name="Abrahante J.E."/>
            <person name="Garbe J."/>
        </authorList>
    </citation>
    <scope>NUCLEOTIDE SEQUENCE</scope>
    <source>
        <strain evidence="3">Duluth1</strain>
        <tissue evidence="3">Whole animal</tissue>
    </source>
</reference>
<feature type="compositionally biased region" description="Basic and acidic residues" evidence="1">
    <location>
        <begin position="710"/>
        <end position="719"/>
    </location>
</feature>
<dbReference type="InterPro" id="IPR019080">
    <property type="entry name" value="YqaJ_viral_recombinase"/>
</dbReference>
<dbReference type="SUPFAM" id="SSF52980">
    <property type="entry name" value="Restriction endonuclease-like"/>
    <property type="match status" value="1"/>
</dbReference>
<dbReference type="InterPro" id="IPR011335">
    <property type="entry name" value="Restrct_endonuc-II-like"/>
</dbReference>
<dbReference type="EMBL" id="JAIWYP010000001">
    <property type="protein sequence ID" value="KAH3890363.1"/>
    <property type="molecule type" value="Genomic_DNA"/>
</dbReference>